<feature type="transmembrane region" description="Helical" evidence="2">
    <location>
        <begin position="719"/>
        <end position="741"/>
    </location>
</feature>
<evidence type="ECO:0000256" key="2">
    <source>
        <dbReference type="SAM" id="Phobius"/>
    </source>
</evidence>
<reference evidence="3 4" key="1">
    <citation type="submission" date="2018-10" db="EMBL/GenBank/DDBJ databases">
        <title>Natrarchaeobius chitinivorans gen. nov., sp. nov., and Natrarchaeobius haloalkaliphilus sp. nov., alkaliphilic, chitin-utilizing haloarchaea from hypersaline alkaline lakes.</title>
        <authorList>
            <person name="Sorokin D.Y."/>
            <person name="Elcheninov A.G."/>
            <person name="Kostrikina N.A."/>
            <person name="Bale N.J."/>
            <person name="Sinninghe Damste J.S."/>
            <person name="Khijniak T.V."/>
            <person name="Kublanov I.V."/>
            <person name="Toshchakov S.V."/>
        </authorList>
    </citation>
    <scope>NUCLEOTIDE SEQUENCE [LARGE SCALE GENOMIC DNA]</scope>
    <source>
        <strain evidence="3 4">AArcht7</strain>
    </source>
</reference>
<proteinExistence type="predicted"/>
<evidence type="ECO:0000313" key="3">
    <source>
        <dbReference type="EMBL" id="RQG99252.1"/>
    </source>
</evidence>
<dbReference type="EMBL" id="REFZ01000010">
    <property type="protein sequence ID" value="RQG99252.1"/>
    <property type="molecule type" value="Genomic_DNA"/>
</dbReference>
<dbReference type="Gene3D" id="2.60.40.10">
    <property type="entry name" value="Immunoglobulins"/>
    <property type="match status" value="2"/>
</dbReference>
<sequence length="885" mass="94480">MCVRASSRRRTKRTTTAGKSRRRLAVACLVALVLVSALVVVAPTVASAGDDHEDEYVVVRFADDYVVTESAADEVPPNPNVSVEGTSGDEALVVNEDGRIETESGQAVVVENNTIQTISGDPNLVVTADGVVNDTLEVNGDGYVETSEGGSDAVVENTGDRIVFEEYDEAYFNVTILDGEIESVGEGETLTVPVEITNDGYGTESEDVTFELFDESGGVIETIDEDVALERGETTTIEFEYETSKGDRSAESVEVTADTNYHPPGSGVDTADVTIHESETVVSIVNADELAPAAGDELEVTAEIERRGNYPQGEQDVLIEFRVDGEYVTTEPVTLGPGERTTETFTYQTSEDDSPGVSVELISQDGDNTASANVDVIGEASFNESVTAAIVDRNYPDEGDELVITGEIGYTGVIPDSPQEHPIQLYVDGELADEKTVELDGDEWVEEEFTYQTEQGDAPRVDVELRSPGEGDTARPLVAGSGFAVDIQNVVEPVNVTDRLVVTAAIENTGDIAGEQDVRLRIDRGVDDPDRTDRHVRDNSTVSLEPGERTVERFSFRTWAADVPQVEVAVISNDDEDVANATVRDDTDRFDVTELSADRSSESTVDLSATINNTGIESGEQYVELLLGDEVVHIDRLELGPWESQTLTATADAPDETIEFAVVTDNATETTTVAGVEDADDEPDDADETDDDPSETDDETTDGEPTEVESADDEEEGILPWYLVVLGILGVAGSVLVLLAYRNDPENFPPDAAAVKAGVERSAASARQDLTAAAVAARDGDVPALVAALKGLVGIGPGTLVVQNQLPRAATVRVRCQTAHDTVLLEDLELDPDERRALGALPNVSQFKVGAGVEDITAHEEIFQGISGDVGVVLRADGILIANLG</sequence>
<protein>
    <recommendedName>
        <fullName evidence="5">CARDB domain-containing protein</fullName>
    </recommendedName>
</protein>
<gene>
    <name evidence="3" type="ORF">EA472_14840</name>
</gene>
<dbReference type="AlphaFoldDB" id="A0A3N6NJB7"/>
<dbReference type="Proteomes" id="UP000281431">
    <property type="component" value="Unassembled WGS sequence"/>
</dbReference>
<evidence type="ECO:0000313" key="4">
    <source>
        <dbReference type="Proteomes" id="UP000281431"/>
    </source>
</evidence>
<name>A0A3N6NJB7_NATCH</name>
<dbReference type="InterPro" id="IPR013783">
    <property type="entry name" value="Ig-like_fold"/>
</dbReference>
<evidence type="ECO:0008006" key="5">
    <source>
        <dbReference type="Google" id="ProtNLM"/>
    </source>
</evidence>
<comment type="caution">
    <text evidence="3">The sequence shown here is derived from an EMBL/GenBank/DDBJ whole genome shotgun (WGS) entry which is preliminary data.</text>
</comment>
<dbReference type="OrthoDB" id="205559at2157"/>
<accession>A0A3N6NJB7</accession>
<keyword evidence="2" id="KW-0812">Transmembrane</keyword>
<organism evidence="3 4">
    <name type="scientific">Natrarchaeobius chitinivorans</name>
    <dbReference type="NCBI Taxonomy" id="1679083"/>
    <lineage>
        <taxon>Archaea</taxon>
        <taxon>Methanobacteriati</taxon>
        <taxon>Methanobacteriota</taxon>
        <taxon>Stenosarchaea group</taxon>
        <taxon>Halobacteria</taxon>
        <taxon>Halobacteriales</taxon>
        <taxon>Natrialbaceae</taxon>
        <taxon>Natrarchaeobius</taxon>
    </lineage>
</organism>
<keyword evidence="2" id="KW-0472">Membrane</keyword>
<feature type="compositionally biased region" description="Acidic residues" evidence="1">
    <location>
        <begin position="677"/>
        <end position="714"/>
    </location>
</feature>
<keyword evidence="2" id="KW-1133">Transmembrane helix</keyword>
<keyword evidence="4" id="KW-1185">Reference proteome</keyword>
<evidence type="ECO:0000256" key="1">
    <source>
        <dbReference type="SAM" id="MobiDB-lite"/>
    </source>
</evidence>
<feature type="region of interest" description="Disordered" evidence="1">
    <location>
        <begin position="663"/>
        <end position="714"/>
    </location>
</feature>